<proteinExistence type="predicted"/>
<dbReference type="GeneID" id="140021496"/>
<accession>A0ABM4W9X2</accession>
<sequence length="133" mass="15786">MEMSKRQEYQLDEYLDEVSINIYLLEWDGSSKNEHLTFKQILELYSKLFACNCQKDNQKKPQSTAACMNVLTVFMHYWPAANALTSQVFMMLSRLFIESFQRMDHLLFYHLLEALQELLNLHALPVFDLVLDR</sequence>
<gene>
    <name evidence="2" type="primary">LOC140021496</name>
</gene>
<dbReference type="Proteomes" id="UP001652660">
    <property type="component" value="Chromosome 11e"/>
</dbReference>
<evidence type="ECO:0000313" key="1">
    <source>
        <dbReference type="Proteomes" id="UP001652660"/>
    </source>
</evidence>
<name>A0ABM4W9X2_COFAR</name>
<keyword evidence="1" id="KW-1185">Reference proteome</keyword>
<reference evidence="2" key="1">
    <citation type="submission" date="2025-08" db="UniProtKB">
        <authorList>
            <consortium name="RefSeq"/>
        </authorList>
    </citation>
    <scope>IDENTIFICATION</scope>
    <source>
        <tissue evidence="2">Leaves</tissue>
    </source>
</reference>
<organism evidence="1 2">
    <name type="scientific">Coffea arabica</name>
    <name type="common">Arabian coffee</name>
    <dbReference type="NCBI Taxonomy" id="13443"/>
    <lineage>
        <taxon>Eukaryota</taxon>
        <taxon>Viridiplantae</taxon>
        <taxon>Streptophyta</taxon>
        <taxon>Embryophyta</taxon>
        <taxon>Tracheophyta</taxon>
        <taxon>Spermatophyta</taxon>
        <taxon>Magnoliopsida</taxon>
        <taxon>eudicotyledons</taxon>
        <taxon>Gunneridae</taxon>
        <taxon>Pentapetalae</taxon>
        <taxon>asterids</taxon>
        <taxon>lamiids</taxon>
        <taxon>Gentianales</taxon>
        <taxon>Rubiaceae</taxon>
        <taxon>Ixoroideae</taxon>
        <taxon>Gardenieae complex</taxon>
        <taxon>Bertiereae - Coffeeae clade</taxon>
        <taxon>Coffeeae</taxon>
        <taxon>Coffea</taxon>
    </lineage>
</organism>
<protein>
    <submittedName>
        <fullName evidence="2">Uncharacterized protein</fullName>
    </submittedName>
</protein>
<dbReference type="RefSeq" id="XP_071928582.1">
    <property type="nucleotide sequence ID" value="XM_072072481.1"/>
</dbReference>
<evidence type="ECO:0000313" key="2">
    <source>
        <dbReference type="RefSeq" id="XP_071928582.1"/>
    </source>
</evidence>